<proteinExistence type="predicted"/>
<sequence>MSGTSDWGERAKLYSHRRREVPADRLPELQRFAAYGAKELRSPARSGQSREEPNLLVLGDFNIG</sequence>
<dbReference type="OrthoDB" id="5500612at2"/>
<organism evidence="2 3">
    <name type="scientific">Luteimonas chenhongjianii</name>
    <dbReference type="NCBI Taxonomy" id="2006110"/>
    <lineage>
        <taxon>Bacteria</taxon>
        <taxon>Pseudomonadati</taxon>
        <taxon>Pseudomonadota</taxon>
        <taxon>Gammaproteobacteria</taxon>
        <taxon>Lysobacterales</taxon>
        <taxon>Lysobacteraceae</taxon>
        <taxon>Luteimonas</taxon>
    </lineage>
</organism>
<reference evidence="3" key="1">
    <citation type="submission" date="2017-09" db="EMBL/GenBank/DDBJ databases">
        <title>Luteimonas liuhanmingii sp.nov., isolated from the intestinal contents of Tibetan Plateau Pika in Yushu, Qinghai Province, China.</title>
        <authorList>
            <person name="Gui Z."/>
        </authorList>
    </citation>
    <scope>NUCLEOTIDE SEQUENCE [LARGE SCALE GENOMIC DNA]</scope>
    <source>
        <strain evidence="3">100111</strain>
    </source>
</reference>
<dbReference type="AlphaFoldDB" id="A0A290XEE9"/>
<feature type="region of interest" description="Disordered" evidence="1">
    <location>
        <begin position="1"/>
        <end position="20"/>
    </location>
</feature>
<dbReference type="EMBL" id="CP023406">
    <property type="protein sequence ID" value="ATD67515.1"/>
    <property type="molecule type" value="Genomic_DNA"/>
</dbReference>
<evidence type="ECO:0000256" key="1">
    <source>
        <dbReference type="SAM" id="MobiDB-lite"/>
    </source>
</evidence>
<dbReference type="Proteomes" id="UP000218968">
    <property type="component" value="Chromosome"/>
</dbReference>
<evidence type="ECO:0000313" key="2">
    <source>
        <dbReference type="EMBL" id="ATD67515.1"/>
    </source>
</evidence>
<gene>
    <name evidence="2" type="ORF">CNR27_08765</name>
</gene>
<name>A0A290XEE9_9GAMM</name>
<keyword evidence="3" id="KW-1185">Reference proteome</keyword>
<dbReference type="KEGG" id="lum:CNR27_08765"/>
<dbReference type="RefSeq" id="WP_096298015.1">
    <property type="nucleotide sequence ID" value="NZ_CP023406.1"/>
</dbReference>
<evidence type="ECO:0000313" key="3">
    <source>
        <dbReference type="Proteomes" id="UP000218968"/>
    </source>
</evidence>
<accession>A0A290XEE9</accession>
<protein>
    <submittedName>
        <fullName evidence="2">Uncharacterized protein</fullName>
    </submittedName>
</protein>